<name>A0A2N0QYU6_9GLOM</name>
<dbReference type="Proteomes" id="UP000232688">
    <property type="component" value="Unassembled WGS sequence"/>
</dbReference>
<dbReference type="EMBL" id="LLXH01002244">
    <property type="protein sequence ID" value="PKC56170.1"/>
    <property type="molecule type" value="Genomic_DNA"/>
</dbReference>
<dbReference type="AlphaFoldDB" id="A0A2N0QYU6"/>
<accession>A0A2N0QYU6</accession>
<reference evidence="2 3" key="1">
    <citation type="submission" date="2017-10" db="EMBL/GenBank/DDBJ databases">
        <title>Extensive intraspecific genome diversity in a model arbuscular mycorrhizal fungus.</title>
        <authorList>
            <person name="Chen E.C.H."/>
            <person name="Morin E."/>
            <person name="Baudet D."/>
            <person name="Noel J."/>
            <person name="Ndikumana S."/>
            <person name="Charron P."/>
            <person name="St-Onge C."/>
            <person name="Giorgi J."/>
            <person name="Grigoriev I.V."/>
            <person name="Roux C."/>
            <person name="Martin F.M."/>
            <person name="Corradi N."/>
        </authorList>
    </citation>
    <scope>NUCLEOTIDE SEQUENCE [LARGE SCALE GENOMIC DNA]</scope>
    <source>
        <strain evidence="2 3">A1</strain>
    </source>
</reference>
<comment type="caution">
    <text evidence="2">The sequence shown here is derived from an EMBL/GenBank/DDBJ whole genome shotgun (WGS) entry which is preliminary data.</text>
</comment>
<proteinExistence type="predicted"/>
<gene>
    <name evidence="2" type="ORF">RhiirA1_474405</name>
</gene>
<evidence type="ECO:0000313" key="3">
    <source>
        <dbReference type="Proteomes" id="UP000232688"/>
    </source>
</evidence>
<feature type="compositionally biased region" description="Basic and acidic residues" evidence="1">
    <location>
        <begin position="8"/>
        <end position="23"/>
    </location>
</feature>
<evidence type="ECO:0000256" key="1">
    <source>
        <dbReference type="SAM" id="MobiDB-lite"/>
    </source>
</evidence>
<sequence>MVLKALKKLKDSNRAGENKVDDSRADEDDLDEDEEDKDKMDEDEVSKIRDVLAQKSAEKWVRGISKTYMKGEHLTNNAYCQSLLNTLDKQEESICLKLSSLLKEISKVNIEYRDSMYKLVTKKRAMSLEQYLTSYYLD</sequence>
<feature type="region of interest" description="Disordered" evidence="1">
    <location>
        <begin position="1"/>
        <end position="44"/>
    </location>
</feature>
<evidence type="ECO:0000313" key="2">
    <source>
        <dbReference type="EMBL" id="PKC56170.1"/>
    </source>
</evidence>
<feature type="non-terminal residue" evidence="2">
    <location>
        <position position="138"/>
    </location>
</feature>
<protein>
    <submittedName>
        <fullName evidence="2">Uncharacterized protein</fullName>
    </submittedName>
</protein>
<organism evidence="2 3">
    <name type="scientific">Rhizophagus irregularis</name>
    <dbReference type="NCBI Taxonomy" id="588596"/>
    <lineage>
        <taxon>Eukaryota</taxon>
        <taxon>Fungi</taxon>
        <taxon>Fungi incertae sedis</taxon>
        <taxon>Mucoromycota</taxon>
        <taxon>Glomeromycotina</taxon>
        <taxon>Glomeromycetes</taxon>
        <taxon>Glomerales</taxon>
        <taxon>Glomeraceae</taxon>
        <taxon>Rhizophagus</taxon>
    </lineage>
</organism>
<dbReference type="VEuPathDB" id="FungiDB:RhiirA1_474405"/>
<feature type="compositionally biased region" description="Acidic residues" evidence="1">
    <location>
        <begin position="24"/>
        <end position="36"/>
    </location>
</feature>
<reference evidence="2 3" key="2">
    <citation type="submission" date="2017-10" db="EMBL/GenBank/DDBJ databases">
        <title>Genome analyses suggest a sexual origin of heterokaryosis in a supposedly ancient asexual fungus.</title>
        <authorList>
            <person name="Corradi N."/>
            <person name="Sedzielewska K."/>
            <person name="Noel J."/>
            <person name="Charron P."/>
            <person name="Farinelli L."/>
            <person name="Marton T."/>
            <person name="Kruger M."/>
            <person name="Pelin A."/>
            <person name="Brachmann A."/>
            <person name="Corradi N."/>
        </authorList>
    </citation>
    <scope>NUCLEOTIDE SEQUENCE [LARGE SCALE GENOMIC DNA]</scope>
    <source>
        <strain evidence="2 3">A1</strain>
    </source>
</reference>